<dbReference type="PANTHER" id="PTHR40765">
    <property type="entry name" value="ESX-2 SECRETION SYSTEM ATPASE ECCB2"/>
    <property type="match status" value="1"/>
</dbReference>
<feature type="transmembrane region" description="Helical" evidence="1">
    <location>
        <begin position="40"/>
        <end position="61"/>
    </location>
</feature>
<protein>
    <submittedName>
        <fullName evidence="2">Type VII secretion protein EccB</fullName>
    </submittedName>
</protein>
<dbReference type="Pfam" id="PF05108">
    <property type="entry name" value="T7SS_ESX1_EccB"/>
    <property type="match status" value="1"/>
</dbReference>
<dbReference type="InterPro" id="IPR044857">
    <property type="entry name" value="T7SS_EccB_R1"/>
</dbReference>
<reference evidence="2 3" key="1">
    <citation type="journal article" date="2019" name="Int. J. Syst. Evol. Microbiol.">
        <title>The Global Catalogue of Microorganisms (GCM) 10K type strain sequencing project: providing services to taxonomists for standard genome sequencing and annotation.</title>
        <authorList>
            <consortium name="The Broad Institute Genomics Platform"/>
            <consortium name="The Broad Institute Genome Sequencing Center for Infectious Disease"/>
            <person name="Wu L."/>
            <person name="Ma J."/>
        </authorList>
    </citation>
    <scope>NUCLEOTIDE SEQUENCE [LARGE SCALE GENOMIC DNA]</scope>
    <source>
        <strain evidence="2 3">JCM 14919</strain>
    </source>
</reference>
<keyword evidence="1" id="KW-0812">Transmembrane</keyword>
<dbReference type="InterPro" id="IPR007795">
    <property type="entry name" value="T7SS_EccB"/>
</dbReference>
<name>A0ABN3B8U0_9MICO</name>
<sequence length="448" mass="45230">MATKKDLLEAQNFSKARLLSAFIGGAPGGKELEPAKPLRAVFAGIALTAMVILAGVFIGLMQPKLPSGWENNRLIVASDTGARYISVAGELHPVINTVSARMAIPEGEFSVVTVKQGALEGIPIGGTVGILGAPDTLPETSHLDGAGWAACATPGATSVHVGDEQMRAAADGSGIVVERDGETYVVSGGTSYLVPEQDRTAVLRAIGLDAAATVEVRGEWLALFTRGSDLQPLTFDGRGTIEGVDLPAGSVIRPTGGGDSERYLLTADGSLSRLSDLAYRLYLLGGGAGALGDEVEISPAEIGVLPSADAAGADDWPQQTLTPLTGTTAPCATLVGDANEQRTALAEGGSAIDDRDGVDDEAVTETGNTRVTVSEDGGALVRGGAAGTLTLVDGGGTAYAVPGDPASGAARLGYTASDITTVPAPWILLLPAGPALTPEAAGATPEAQ</sequence>
<proteinExistence type="predicted"/>
<keyword evidence="1" id="KW-0472">Membrane</keyword>
<accession>A0ABN3B8U0</accession>
<organism evidence="2 3">
    <name type="scientific">Leucobacter alluvii</name>
    <dbReference type="NCBI Taxonomy" id="340321"/>
    <lineage>
        <taxon>Bacteria</taxon>
        <taxon>Bacillati</taxon>
        <taxon>Actinomycetota</taxon>
        <taxon>Actinomycetes</taxon>
        <taxon>Micrococcales</taxon>
        <taxon>Microbacteriaceae</taxon>
        <taxon>Leucobacter</taxon>
    </lineage>
</organism>
<keyword evidence="1" id="KW-1133">Transmembrane helix</keyword>
<evidence type="ECO:0000313" key="3">
    <source>
        <dbReference type="Proteomes" id="UP001501084"/>
    </source>
</evidence>
<dbReference type="NCBIfam" id="TIGR03919">
    <property type="entry name" value="T7SS_EccB"/>
    <property type="match status" value="1"/>
</dbReference>
<evidence type="ECO:0000256" key="1">
    <source>
        <dbReference type="SAM" id="Phobius"/>
    </source>
</evidence>
<comment type="caution">
    <text evidence="2">The sequence shown here is derived from an EMBL/GenBank/DDBJ whole genome shotgun (WGS) entry which is preliminary data.</text>
</comment>
<evidence type="ECO:0000313" key="2">
    <source>
        <dbReference type="EMBL" id="GAA2190065.1"/>
    </source>
</evidence>
<keyword evidence="3" id="KW-1185">Reference proteome</keyword>
<gene>
    <name evidence="2" type="primary">eccB</name>
    <name evidence="2" type="ORF">GCM10009786_25820</name>
</gene>
<dbReference type="Proteomes" id="UP001501084">
    <property type="component" value="Unassembled WGS sequence"/>
</dbReference>
<dbReference type="PANTHER" id="PTHR40765:SF2">
    <property type="entry name" value="ESX-2 SECRETION SYSTEM ATPASE ECCB2"/>
    <property type="match status" value="1"/>
</dbReference>
<dbReference type="RefSeq" id="WP_346058543.1">
    <property type="nucleotide sequence ID" value="NZ_BAAAOP010000012.1"/>
</dbReference>
<dbReference type="Gene3D" id="3.30.2390.20">
    <property type="entry name" value="Type VII secretion system EccB, repeat 1 domain"/>
    <property type="match status" value="1"/>
</dbReference>
<dbReference type="EMBL" id="BAAAOP010000012">
    <property type="protein sequence ID" value="GAA2190065.1"/>
    <property type="molecule type" value="Genomic_DNA"/>
</dbReference>